<proteinExistence type="predicted"/>
<reference evidence="1" key="1">
    <citation type="submission" date="2012-08" db="EMBL/GenBank/DDBJ databases">
        <title>Genome analysis of Colletotrichum orbiculare and Colletotrichum fructicola.</title>
        <authorList>
            <person name="Gan P.H.P."/>
            <person name="Ikeda K."/>
            <person name="Irieda H."/>
            <person name="Narusaka M."/>
            <person name="O'Connell R.J."/>
            <person name="Narusaka Y."/>
            <person name="Takano Y."/>
            <person name="Kubo Y."/>
            <person name="Shirasu K."/>
        </authorList>
    </citation>
    <scope>NUCLEOTIDE SEQUENCE</scope>
    <source>
        <strain evidence="1">Nara gc5</strain>
    </source>
</reference>
<organism evidence="1">
    <name type="scientific">Colletotrichum fructicola (strain Nara gc5)</name>
    <name type="common">Anthracnose fungus</name>
    <name type="synonym">Colletotrichum gloeosporioides (strain Nara gc5)</name>
    <dbReference type="NCBI Taxonomy" id="1213859"/>
    <lineage>
        <taxon>Eukaryota</taxon>
        <taxon>Fungi</taxon>
        <taxon>Dikarya</taxon>
        <taxon>Ascomycota</taxon>
        <taxon>Pezizomycotina</taxon>
        <taxon>Sordariomycetes</taxon>
        <taxon>Hypocreomycetidae</taxon>
        <taxon>Glomerellales</taxon>
        <taxon>Glomerellaceae</taxon>
        <taxon>Colletotrichum</taxon>
        <taxon>Colletotrichum gloeosporioides species complex</taxon>
    </lineage>
</organism>
<protein>
    <submittedName>
        <fullName evidence="1">Uncharacterized protein</fullName>
    </submittedName>
</protein>
<name>L2FGQ3_COLFN</name>
<accession>L2FGQ3</accession>
<sequence length="201" mass="22649">MNEGPATVDDLIAKGRGYQMLQLYEPHAPATNDDVQLDLHEWAALYCDLKKSTSATLTDTVNILVLCGTLICKENTLVDFNLQKLLELVHSRAMTPQLSAPWENQLKSLLRAMVASAADESEPRDGYGIDRSIPFIDNLQTCGKLLGIDWHQGRFTVDDDVLEMLRQTAGFRTVQHDTESLSAYCDKLWSKCHVYFLDSQR</sequence>
<dbReference type="HOGENOM" id="CLU_1369127_0_0_1"/>
<feature type="non-terminal residue" evidence="1">
    <location>
        <position position="201"/>
    </location>
</feature>
<dbReference type="AlphaFoldDB" id="L2FGQ3"/>
<dbReference type="EMBL" id="KB021137">
    <property type="protein sequence ID" value="ELA25522.1"/>
    <property type="molecule type" value="Genomic_DNA"/>
</dbReference>
<evidence type="ECO:0000313" key="1">
    <source>
        <dbReference type="EMBL" id="ELA25522.1"/>
    </source>
</evidence>
<gene>
    <name evidence="1" type="ORF">CGGC5_13297</name>
</gene>